<dbReference type="AlphaFoldDB" id="A0A0F9RJX8"/>
<proteinExistence type="predicted"/>
<reference evidence="1" key="1">
    <citation type="journal article" date="2015" name="Nature">
        <title>Complex archaea that bridge the gap between prokaryotes and eukaryotes.</title>
        <authorList>
            <person name="Spang A."/>
            <person name="Saw J.H."/>
            <person name="Jorgensen S.L."/>
            <person name="Zaremba-Niedzwiedzka K."/>
            <person name="Martijn J."/>
            <person name="Lind A.E."/>
            <person name="van Eijk R."/>
            <person name="Schleper C."/>
            <person name="Guy L."/>
            <person name="Ettema T.J."/>
        </authorList>
    </citation>
    <scope>NUCLEOTIDE SEQUENCE</scope>
</reference>
<evidence type="ECO:0000313" key="1">
    <source>
        <dbReference type="EMBL" id="KKN55059.1"/>
    </source>
</evidence>
<name>A0A0F9RJX8_9ZZZZ</name>
<organism evidence="1">
    <name type="scientific">marine sediment metagenome</name>
    <dbReference type="NCBI Taxonomy" id="412755"/>
    <lineage>
        <taxon>unclassified sequences</taxon>
        <taxon>metagenomes</taxon>
        <taxon>ecological metagenomes</taxon>
    </lineage>
</organism>
<accession>A0A0F9RJX8</accession>
<comment type="caution">
    <text evidence="1">The sequence shown here is derived from an EMBL/GenBank/DDBJ whole genome shotgun (WGS) entry which is preliminary data.</text>
</comment>
<gene>
    <name evidence="1" type="ORF">LCGC14_0586600</name>
</gene>
<dbReference type="EMBL" id="LAZR01000902">
    <property type="protein sequence ID" value="KKN55059.1"/>
    <property type="molecule type" value="Genomic_DNA"/>
</dbReference>
<sequence>MTTVYKCDKCKRDIDEKIPAEINGELFDLCEDCVYVTRLYLRTRPNSWESKKIREEHQRIERENA</sequence>
<protein>
    <submittedName>
        <fullName evidence="1">Uncharacterized protein</fullName>
    </submittedName>
</protein>